<feature type="region of interest" description="Disordered" evidence="1">
    <location>
        <begin position="75"/>
        <end position="110"/>
    </location>
</feature>
<dbReference type="Proteomes" id="UP001286313">
    <property type="component" value="Unassembled WGS sequence"/>
</dbReference>
<evidence type="ECO:0000256" key="2">
    <source>
        <dbReference type="SAM" id="Phobius"/>
    </source>
</evidence>
<protein>
    <recommendedName>
        <fullName evidence="5">Transmembrane protein 177</fullName>
    </recommendedName>
</protein>
<reference evidence="3" key="1">
    <citation type="submission" date="2023-10" db="EMBL/GenBank/DDBJ databases">
        <title>Genome assemblies of two species of porcelain crab, Petrolisthes cinctipes and Petrolisthes manimaculis (Anomura: Porcellanidae).</title>
        <authorList>
            <person name="Angst P."/>
        </authorList>
    </citation>
    <scope>NUCLEOTIDE SEQUENCE</scope>
    <source>
        <strain evidence="3">PB745_01</strain>
        <tissue evidence="3">Gill</tissue>
    </source>
</reference>
<dbReference type="PANTHER" id="PTHR21824">
    <property type="entry name" value="TRANSMEMBRANE PROTEIN 177"/>
    <property type="match status" value="1"/>
</dbReference>
<sequence>MSFWVSVRGRRVVRVLAAVGVSSTFLRYYLPNTHYLHTTKEITQLYRKGDPVPVPENVTHLIQQVQLDLHLQTHNQNKPQHDPQTHNTPTQDDVNPQIHNQNNINNPQTHNHNLRRITAYTIYGFDLFHAGSMTNAFWEEKEKEKTKAIIGIPQSFAFTSEHDFDTRGILINQQQVPWSTPAGQSLKQSLVLSPEAKKFAICREMMSVNTNEPFILGALAATNVSMMYLLASGVNRTQNFYARPRSLRLTWYALVGAFWAAMWVLIKDSTTLNHENRADQHAASVSPSYTQGGLEFYEKILQRNIALRELMGKEGEKMYTAFGNEQVLIRTRHQPYTLRRDYMKNLVESNSKN</sequence>
<feature type="compositionally biased region" description="Low complexity" evidence="1">
    <location>
        <begin position="95"/>
        <end position="110"/>
    </location>
</feature>
<evidence type="ECO:0008006" key="5">
    <source>
        <dbReference type="Google" id="ProtNLM"/>
    </source>
</evidence>
<accession>A0AAE1F509</accession>
<keyword evidence="2" id="KW-0812">Transmembrane</keyword>
<dbReference type="InterPro" id="IPR026620">
    <property type="entry name" value="TMEM177"/>
</dbReference>
<gene>
    <name evidence="3" type="ORF">Pcinc_027348</name>
</gene>
<feature type="transmembrane region" description="Helical" evidence="2">
    <location>
        <begin position="246"/>
        <end position="266"/>
    </location>
</feature>
<comment type="caution">
    <text evidence="3">The sequence shown here is derived from an EMBL/GenBank/DDBJ whole genome shotgun (WGS) entry which is preliminary data.</text>
</comment>
<keyword evidence="2" id="KW-1133">Transmembrane helix</keyword>
<keyword evidence="4" id="KW-1185">Reference proteome</keyword>
<organism evidence="3 4">
    <name type="scientific">Petrolisthes cinctipes</name>
    <name type="common">Flat porcelain crab</name>
    <dbReference type="NCBI Taxonomy" id="88211"/>
    <lineage>
        <taxon>Eukaryota</taxon>
        <taxon>Metazoa</taxon>
        <taxon>Ecdysozoa</taxon>
        <taxon>Arthropoda</taxon>
        <taxon>Crustacea</taxon>
        <taxon>Multicrustacea</taxon>
        <taxon>Malacostraca</taxon>
        <taxon>Eumalacostraca</taxon>
        <taxon>Eucarida</taxon>
        <taxon>Decapoda</taxon>
        <taxon>Pleocyemata</taxon>
        <taxon>Anomura</taxon>
        <taxon>Galatheoidea</taxon>
        <taxon>Porcellanidae</taxon>
        <taxon>Petrolisthes</taxon>
    </lineage>
</organism>
<dbReference type="AlphaFoldDB" id="A0AAE1F509"/>
<evidence type="ECO:0000313" key="4">
    <source>
        <dbReference type="Proteomes" id="UP001286313"/>
    </source>
</evidence>
<keyword evidence="2" id="KW-0472">Membrane</keyword>
<dbReference type="GO" id="GO:0016020">
    <property type="term" value="C:membrane"/>
    <property type="evidence" value="ECO:0007669"/>
    <property type="project" value="TreeGrafter"/>
</dbReference>
<feature type="compositionally biased region" description="Polar residues" evidence="1">
    <location>
        <begin position="85"/>
        <end position="94"/>
    </location>
</feature>
<dbReference type="EMBL" id="JAWQEG010003265">
    <property type="protein sequence ID" value="KAK3867166.1"/>
    <property type="molecule type" value="Genomic_DNA"/>
</dbReference>
<evidence type="ECO:0000313" key="3">
    <source>
        <dbReference type="EMBL" id="KAK3867166.1"/>
    </source>
</evidence>
<feature type="transmembrane region" description="Helical" evidence="2">
    <location>
        <begin position="214"/>
        <end position="234"/>
    </location>
</feature>
<name>A0AAE1F509_PETCI</name>
<proteinExistence type="predicted"/>
<evidence type="ECO:0000256" key="1">
    <source>
        <dbReference type="SAM" id="MobiDB-lite"/>
    </source>
</evidence>
<dbReference type="PANTHER" id="PTHR21824:SF4">
    <property type="entry name" value="TRANSMEMBRANE PROTEIN 177"/>
    <property type="match status" value="1"/>
</dbReference>